<evidence type="ECO:0000259" key="8">
    <source>
        <dbReference type="PROSITE" id="PS50048"/>
    </source>
</evidence>
<dbReference type="OrthoDB" id="5431381at2759"/>
<dbReference type="CDD" id="cd12148">
    <property type="entry name" value="fungal_TF_MHR"/>
    <property type="match status" value="1"/>
</dbReference>
<evidence type="ECO:0000313" key="10">
    <source>
        <dbReference type="Proteomes" id="UP000053328"/>
    </source>
</evidence>
<dbReference type="InterPro" id="IPR036864">
    <property type="entry name" value="Zn2-C6_fun-type_DNA-bd_sf"/>
</dbReference>
<feature type="region of interest" description="Disordered" evidence="7">
    <location>
        <begin position="73"/>
        <end position="92"/>
    </location>
</feature>
<evidence type="ECO:0000256" key="5">
    <source>
        <dbReference type="ARBA" id="ARBA00023163"/>
    </source>
</evidence>
<dbReference type="GeneID" id="27334412"/>
<feature type="compositionally biased region" description="Acidic residues" evidence="7">
    <location>
        <begin position="215"/>
        <end position="226"/>
    </location>
</feature>
<feature type="compositionally biased region" description="Basic and acidic residues" evidence="7">
    <location>
        <begin position="719"/>
        <end position="731"/>
    </location>
</feature>
<feature type="domain" description="Zn(2)-C6 fungal-type" evidence="8">
    <location>
        <begin position="33"/>
        <end position="64"/>
    </location>
</feature>
<dbReference type="Gene3D" id="4.10.240.10">
    <property type="entry name" value="Zn(2)-C6 fungal-type DNA-binding domain"/>
    <property type="match status" value="1"/>
</dbReference>
<dbReference type="GO" id="GO:0003677">
    <property type="term" value="F:DNA binding"/>
    <property type="evidence" value="ECO:0007669"/>
    <property type="project" value="UniProtKB-KW"/>
</dbReference>
<feature type="region of interest" description="Disordered" evidence="7">
    <location>
        <begin position="686"/>
        <end position="731"/>
    </location>
</feature>
<dbReference type="RefSeq" id="XP_016234761.1">
    <property type="nucleotide sequence ID" value="XM_016381659.1"/>
</dbReference>
<dbReference type="SMART" id="SM00066">
    <property type="entry name" value="GAL4"/>
    <property type="match status" value="1"/>
</dbReference>
<gene>
    <name evidence="9" type="ORF">PV08_07329</name>
</gene>
<feature type="compositionally biased region" description="Polar residues" evidence="7">
    <location>
        <begin position="117"/>
        <end position="135"/>
    </location>
</feature>
<reference evidence="9 10" key="1">
    <citation type="submission" date="2015-01" db="EMBL/GenBank/DDBJ databases">
        <title>The Genome Sequence of Exophiala spinifera CBS89968.</title>
        <authorList>
            <consortium name="The Broad Institute Genomics Platform"/>
            <person name="Cuomo C."/>
            <person name="de Hoog S."/>
            <person name="Gorbushina A."/>
            <person name="Stielow B."/>
            <person name="Teixiera M."/>
            <person name="Abouelleil A."/>
            <person name="Chapman S.B."/>
            <person name="Priest M."/>
            <person name="Young S.K."/>
            <person name="Wortman J."/>
            <person name="Nusbaum C."/>
            <person name="Birren B."/>
        </authorList>
    </citation>
    <scope>NUCLEOTIDE SEQUENCE [LARGE SCALE GENOMIC DNA]</scope>
    <source>
        <strain evidence="9 10">CBS 89968</strain>
    </source>
</reference>
<proteinExistence type="predicted"/>
<dbReference type="PROSITE" id="PS50048">
    <property type="entry name" value="ZN2_CY6_FUNGAL_2"/>
    <property type="match status" value="1"/>
</dbReference>
<dbReference type="InterPro" id="IPR050613">
    <property type="entry name" value="Sec_Metabolite_Reg"/>
</dbReference>
<sequence length="954" mass="105297">MATEFSALTGKFRANLEFSTSGGINKRNRQPLSCAPCRSKKLKCNRGHPCETCIRKGDVESCTYGKAGLVPSKPDFSSTSGANGANNNRGKAQERLRHLEQLVMQIVDKGGRPSQPRPNQSTIRSDATATVSTNASIAREGQFHIETADESRYMGSTHWSAILQNIQELKSALHVSPGSEETHVSVSSSGGGEGGSSQPDDGVEDTTTFDRDPPELEEEEGEEEETLFAAPSGTTLSHIISTCLPRREQVDRRLSTYFNSTYMVIPFIHTWEFQRQYEAFWAADPVDTSPFWLSILFSICCMSATLSEAMGLEPRTPDGQRSARATFLSASRQCLRLGGLTRLKRFSIEAFALYTQCVYIQTLDPSGETALIWAVLVRQAYRAGYHRDSSHFASSFSVFDGEMRRRVWAMLRQFDLMLSFQLGLPNQIPPGSWDTQDPRNLLDADFNVSTTELPPSRPENEATQILYFIVKSRLMTSFGKVTAHALSFRDASQADVMALDREVRAVHATVPDILRIRPMSQSFADPAYLVMVRLNCEFLFQKSLCVLHRKYMTVTDPVTGEDRYPESIAACVDAAVAIARRMLDMHKEFKPGGQLHDARWMLSSFTMNDFYLASIVLCLAVSIWKKRHPGGNIETDDADPRMRDVWVLLRSAFNITVELSPTSREAKRVADVLRVVLDGVGPATNRSNYLDSTLDQNQSRREQPSVSAGSDPATTQKVSGDRCRFLSTDHSRKEPVVGEWPRLHHHQQGRQGRQQDVFVDVHEFNLTPLSLNESVSRQQRQHQQGTKSADDWQLDCNPVTHGFPFQLPFQTPTVSGRTASQGNGSGTGMSGAGGYAAMGTTGDSGGGGVSSSASNGTDTFMTTATAMSTTTDTNADSSADMDTNANADTNPYMNTATTTATATASMNPMNVTLDMDMDIDWAFLDQWMAIGGGAGGDQQQQQQQDWMNSDFRFS</sequence>
<keyword evidence="5" id="KW-0804">Transcription</keyword>
<dbReference type="GO" id="GO:0008270">
    <property type="term" value="F:zinc ion binding"/>
    <property type="evidence" value="ECO:0007669"/>
    <property type="project" value="InterPro"/>
</dbReference>
<dbReference type="PANTHER" id="PTHR31001">
    <property type="entry name" value="UNCHARACTERIZED TRANSCRIPTIONAL REGULATORY PROTEIN"/>
    <property type="match status" value="1"/>
</dbReference>
<dbReference type="SMART" id="SM00906">
    <property type="entry name" value="Fungal_trans"/>
    <property type="match status" value="1"/>
</dbReference>
<keyword evidence="10" id="KW-1185">Reference proteome</keyword>
<evidence type="ECO:0000256" key="1">
    <source>
        <dbReference type="ARBA" id="ARBA00004123"/>
    </source>
</evidence>
<evidence type="ECO:0000313" key="9">
    <source>
        <dbReference type="EMBL" id="KIW14545.1"/>
    </source>
</evidence>
<dbReference type="GO" id="GO:0006351">
    <property type="term" value="P:DNA-templated transcription"/>
    <property type="evidence" value="ECO:0007669"/>
    <property type="project" value="InterPro"/>
</dbReference>
<dbReference type="VEuPathDB" id="FungiDB:PV08_07329"/>
<dbReference type="PROSITE" id="PS00463">
    <property type="entry name" value="ZN2_CY6_FUNGAL_1"/>
    <property type="match status" value="1"/>
</dbReference>
<name>A0A0D2B7C1_9EURO</name>
<accession>A0A0D2B7C1</accession>
<keyword evidence="2" id="KW-0479">Metal-binding</keyword>
<feature type="region of interest" description="Disordered" evidence="7">
    <location>
        <begin position="933"/>
        <end position="954"/>
    </location>
</feature>
<dbReference type="EMBL" id="KN847496">
    <property type="protein sequence ID" value="KIW14545.1"/>
    <property type="molecule type" value="Genomic_DNA"/>
</dbReference>
<feature type="compositionally biased region" description="Polar residues" evidence="7">
    <location>
        <begin position="704"/>
        <end position="718"/>
    </location>
</feature>
<feature type="compositionally biased region" description="Polar residues" evidence="7">
    <location>
        <begin position="772"/>
        <end position="787"/>
    </location>
</feature>
<dbReference type="Pfam" id="PF00172">
    <property type="entry name" value="Zn_clus"/>
    <property type="match status" value="1"/>
</dbReference>
<evidence type="ECO:0000256" key="2">
    <source>
        <dbReference type="ARBA" id="ARBA00022723"/>
    </source>
</evidence>
<evidence type="ECO:0000256" key="3">
    <source>
        <dbReference type="ARBA" id="ARBA00023015"/>
    </source>
</evidence>
<dbReference type="Proteomes" id="UP000053328">
    <property type="component" value="Unassembled WGS sequence"/>
</dbReference>
<keyword evidence="6" id="KW-0539">Nucleus</keyword>
<comment type="subcellular location">
    <subcellularLocation>
        <location evidence="1">Nucleus</location>
    </subcellularLocation>
</comment>
<feature type="region of interest" description="Disordered" evidence="7">
    <location>
        <begin position="108"/>
        <end position="135"/>
    </location>
</feature>
<dbReference type="InterPro" id="IPR001138">
    <property type="entry name" value="Zn2Cys6_DnaBD"/>
</dbReference>
<dbReference type="PANTHER" id="PTHR31001:SF49">
    <property type="entry name" value="ZN(II)2CYS6 TRANSCRIPTION FACTOR (EUROFUNG)"/>
    <property type="match status" value="1"/>
</dbReference>
<protein>
    <recommendedName>
        <fullName evidence="8">Zn(2)-C6 fungal-type domain-containing protein</fullName>
    </recommendedName>
</protein>
<evidence type="ECO:0000256" key="6">
    <source>
        <dbReference type="ARBA" id="ARBA00023242"/>
    </source>
</evidence>
<dbReference type="GO" id="GO:0005634">
    <property type="term" value="C:nucleus"/>
    <property type="evidence" value="ECO:0007669"/>
    <property type="project" value="UniProtKB-SubCell"/>
</dbReference>
<dbReference type="STRING" id="91928.A0A0D2B7C1"/>
<dbReference type="Pfam" id="PF04082">
    <property type="entry name" value="Fungal_trans"/>
    <property type="match status" value="1"/>
</dbReference>
<dbReference type="CDD" id="cd00067">
    <property type="entry name" value="GAL4"/>
    <property type="match status" value="1"/>
</dbReference>
<keyword evidence="3" id="KW-0805">Transcription regulation</keyword>
<evidence type="ECO:0000256" key="4">
    <source>
        <dbReference type="ARBA" id="ARBA00023125"/>
    </source>
</evidence>
<dbReference type="AlphaFoldDB" id="A0A0D2B7C1"/>
<feature type="region of interest" description="Disordered" evidence="7">
    <location>
        <begin position="174"/>
        <end position="231"/>
    </location>
</feature>
<evidence type="ECO:0000256" key="7">
    <source>
        <dbReference type="SAM" id="MobiDB-lite"/>
    </source>
</evidence>
<dbReference type="SUPFAM" id="SSF57701">
    <property type="entry name" value="Zn2/Cys6 DNA-binding domain"/>
    <property type="match status" value="1"/>
</dbReference>
<dbReference type="HOGENOM" id="CLU_007426_4_1_1"/>
<keyword evidence="4" id="KW-0238">DNA-binding</keyword>
<dbReference type="GO" id="GO:0000981">
    <property type="term" value="F:DNA-binding transcription factor activity, RNA polymerase II-specific"/>
    <property type="evidence" value="ECO:0007669"/>
    <property type="project" value="InterPro"/>
</dbReference>
<dbReference type="InterPro" id="IPR007219">
    <property type="entry name" value="XnlR_reg_dom"/>
</dbReference>
<feature type="region of interest" description="Disordered" evidence="7">
    <location>
        <begin position="772"/>
        <end position="791"/>
    </location>
</feature>
<feature type="compositionally biased region" description="Polar residues" evidence="7">
    <location>
        <begin position="686"/>
        <end position="697"/>
    </location>
</feature>
<organism evidence="9 10">
    <name type="scientific">Exophiala spinifera</name>
    <dbReference type="NCBI Taxonomy" id="91928"/>
    <lineage>
        <taxon>Eukaryota</taxon>
        <taxon>Fungi</taxon>
        <taxon>Dikarya</taxon>
        <taxon>Ascomycota</taxon>
        <taxon>Pezizomycotina</taxon>
        <taxon>Eurotiomycetes</taxon>
        <taxon>Chaetothyriomycetidae</taxon>
        <taxon>Chaetothyriales</taxon>
        <taxon>Herpotrichiellaceae</taxon>
        <taxon>Exophiala</taxon>
    </lineage>
</organism>